<evidence type="ECO:0000256" key="1">
    <source>
        <dbReference type="ARBA" id="ARBA00004496"/>
    </source>
</evidence>
<comment type="similarity">
    <text evidence="2">Belongs to the LZTFL1 family.</text>
</comment>
<evidence type="ECO:0000256" key="2">
    <source>
        <dbReference type="ARBA" id="ARBA00008868"/>
    </source>
</evidence>
<proteinExistence type="inferred from homology"/>
<comment type="subcellular location">
    <subcellularLocation>
        <location evidence="1">Cytoplasm</location>
    </subcellularLocation>
</comment>
<dbReference type="Pfam" id="PF15294">
    <property type="entry name" value="Leu_zip"/>
    <property type="match status" value="1"/>
</dbReference>
<comment type="subunit">
    <text evidence="7">Self-associates. Interacts with BBS9; the interaction mediates the association of LZTL1 with the BBsome complex and regulates BBSome ciliary trafficking.</text>
</comment>
<comment type="caution">
    <text evidence="9">The sequence shown here is derived from an EMBL/GenBank/DDBJ whole genome shotgun (WGS) entry which is preliminary data.</text>
</comment>
<dbReference type="PANTHER" id="PTHR21635">
    <property type="entry name" value="LEUCINE ZIPPER TRANSCRIPTION FACTOR LIKE"/>
    <property type="match status" value="1"/>
</dbReference>
<dbReference type="InterPro" id="IPR026157">
    <property type="entry name" value="LZTFL1"/>
</dbReference>
<dbReference type="OrthoDB" id="313412at2759"/>
<evidence type="ECO:0000256" key="4">
    <source>
        <dbReference type="ARBA" id="ARBA00022490"/>
    </source>
</evidence>
<keyword evidence="5 8" id="KW-0175">Coiled coil</keyword>
<dbReference type="GO" id="GO:1903565">
    <property type="term" value="P:negative regulation of protein localization to cilium"/>
    <property type="evidence" value="ECO:0007669"/>
    <property type="project" value="TreeGrafter"/>
</dbReference>
<evidence type="ECO:0000256" key="3">
    <source>
        <dbReference type="ARBA" id="ARBA00018920"/>
    </source>
</evidence>
<evidence type="ECO:0000256" key="7">
    <source>
        <dbReference type="ARBA" id="ARBA00026004"/>
    </source>
</evidence>
<reference evidence="9" key="1">
    <citation type="submission" date="2021-01" db="EMBL/GenBank/DDBJ databases">
        <authorList>
            <consortium name="Genoscope - CEA"/>
            <person name="William W."/>
        </authorList>
    </citation>
    <scope>NUCLEOTIDE SEQUENCE</scope>
</reference>
<dbReference type="AlphaFoldDB" id="A0A8S1RAC6"/>
<feature type="coiled-coil region" evidence="8">
    <location>
        <begin position="143"/>
        <end position="233"/>
    </location>
</feature>
<comment type="function">
    <text evidence="6">Regulates ciliary localization of the BBSome complex. Together with the BBSome complex, controls SMO ciliary trafficking and contributes to the sonic hedgehog (SHH) pathway regulation. May play a role in neurite outgrowth. May have tumor suppressor function.</text>
</comment>
<accession>A0A8S1RAC6</accession>
<name>A0A8S1RAC6_9CILI</name>
<evidence type="ECO:0000256" key="6">
    <source>
        <dbReference type="ARBA" id="ARBA00024898"/>
    </source>
</evidence>
<protein>
    <recommendedName>
        <fullName evidence="3">Leucine zipper transcription factor-like protein 1</fullName>
    </recommendedName>
</protein>
<dbReference type="PANTHER" id="PTHR21635:SF0">
    <property type="entry name" value="LEUCINE ZIPPER TRANSCRIPTION FACTOR-LIKE PROTEIN 1"/>
    <property type="match status" value="1"/>
</dbReference>
<sequence>MDGSNLTSSGQKELQTFLNFFNLKKQEAMTEIELEFKDFSKFQVSDTLYNKDDVQELLKKLEANLEVLMNKEVSKIIHMCGVYVKIFLSVCSDQEFHADFNFIENAKIIEQMKILEKGGTIVEDKPLQSKIRYSRLPTIDTALQKQMEEMAKENDFLKQYNQKLQNELILLKKEQVSDADQVGSFQDQINQLKQENQQLKQEMEKKLNDCVQFKTLKQMIQEKNQQIKELQMKLQ</sequence>
<evidence type="ECO:0000313" key="10">
    <source>
        <dbReference type="Proteomes" id="UP000692954"/>
    </source>
</evidence>
<evidence type="ECO:0000313" key="9">
    <source>
        <dbReference type="EMBL" id="CAD8124333.1"/>
    </source>
</evidence>
<keyword evidence="10" id="KW-1185">Reference proteome</keyword>
<gene>
    <name evidence="9" type="ORF">PSON_ATCC_30995.1.T1500116</name>
</gene>
<evidence type="ECO:0000256" key="5">
    <source>
        <dbReference type="ARBA" id="ARBA00023054"/>
    </source>
</evidence>
<dbReference type="Proteomes" id="UP000692954">
    <property type="component" value="Unassembled WGS sequence"/>
</dbReference>
<dbReference type="EMBL" id="CAJJDN010000150">
    <property type="protein sequence ID" value="CAD8124333.1"/>
    <property type="molecule type" value="Genomic_DNA"/>
</dbReference>
<evidence type="ECO:0000256" key="8">
    <source>
        <dbReference type="SAM" id="Coils"/>
    </source>
</evidence>
<dbReference type="GO" id="GO:0005737">
    <property type="term" value="C:cytoplasm"/>
    <property type="evidence" value="ECO:0007669"/>
    <property type="project" value="UniProtKB-SubCell"/>
</dbReference>
<keyword evidence="4" id="KW-0963">Cytoplasm</keyword>
<organism evidence="9 10">
    <name type="scientific">Paramecium sonneborni</name>
    <dbReference type="NCBI Taxonomy" id="65129"/>
    <lineage>
        <taxon>Eukaryota</taxon>
        <taxon>Sar</taxon>
        <taxon>Alveolata</taxon>
        <taxon>Ciliophora</taxon>
        <taxon>Intramacronucleata</taxon>
        <taxon>Oligohymenophorea</taxon>
        <taxon>Peniculida</taxon>
        <taxon>Parameciidae</taxon>
        <taxon>Paramecium</taxon>
    </lineage>
</organism>